<proteinExistence type="inferred from homology"/>
<accession>A0A0A1T446</accession>
<dbReference type="SUPFAM" id="SSF51445">
    <property type="entry name" value="(Trans)glycosidases"/>
    <property type="match status" value="1"/>
</dbReference>
<evidence type="ECO:0000256" key="19">
    <source>
        <dbReference type="ARBA" id="ARBA00043078"/>
    </source>
</evidence>
<keyword evidence="13" id="KW-0325">Glycoprotein</keyword>
<protein>
    <recommendedName>
        <fullName evidence="5">glucan endo-1,3-beta-D-glucosidase</fullName>
        <ecNumber evidence="5">3.2.1.39</ecNumber>
    </recommendedName>
    <alternativeName>
        <fullName evidence="19">Endo-1,3-beta-glucanase btgC</fullName>
    </alternativeName>
    <alternativeName>
        <fullName evidence="18">Laminarinase btgC</fullName>
    </alternativeName>
</protein>
<dbReference type="Pfam" id="PF00332">
    <property type="entry name" value="Glyco_hydro_17"/>
    <property type="match status" value="1"/>
</dbReference>
<evidence type="ECO:0000256" key="6">
    <source>
        <dbReference type="ARBA" id="ARBA00022475"/>
    </source>
</evidence>
<dbReference type="OrthoDB" id="68336at2759"/>
<evidence type="ECO:0000313" key="24">
    <source>
        <dbReference type="Proteomes" id="UP000039046"/>
    </source>
</evidence>
<comment type="similarity">
    <text evidence="4 20">Belongs to the glycosyl hydrolase 17 family.</text>
</comment>
<evidence type="ECO:0000256" key="21">
    <source>
        <dbReference type="SAM" id="MobiDB-lite"/>
    </source>
</evidence>
<comment type="subcellular location">
    <subcellularLocation>
        <location evidence="3">Cell membrane</location>
        <topology evidence="3">Single-pass type II membrane protein</topology>
    </subcellularLocation>
    <subcellularLocation>
        <location evidence="2">Secreted</location>
        <location evidence="2">Cell wall</location>
    </subcellularLocation>
</comment>
<keyword evidence="8" id="KW-0964">Secreted</keyword>
<dbReference type="GO" id="GO:0009277">
    <property type="term" value="C:fungal-type cell wall"/>
    <property type="evidence" value="ECO:0007669"/>
    <property type="project" value="TreeGrafter"/>
</dbReference>
<keyword evidence="11" id="KW-0735">Signal-anchor</keyword>
<dbReference type="EMBL" id="CDHN01000002">
    <property type="protein sequence ID" value="CEJ89589.1"/>
    <property type="molecule type" value="Genomic_DNA"/>
</dbReference>
<dbReference type="InterPro" id="IPR000490">
    <property type="entry name" value="Glyco_hydro_17"/>
</dbReference>
<dbReference type="PANTHER" id="PTHR16631:SF17">
    <property type="entry name" value="GLUCAN ENDO-1,3-BETA-GLUCOSIDASE BTGC"/>
    <property type="match status" value="1"/>
</dbReference>
<dbReference type="FunFam" id="3.20.20.80:FF:000151">
    <property type="entry name" value="Glucan endo-1,3-beta-glucosidase btgC"/>
    <property type="match status" value="1"/>
</dbReference>
<feature type="compositionally biased region" description="Basic and acidic residues" evidence="21">
    <location>
        <begin position="55"/>
        <end position="65"/>
    </location>
</feature>
<feature type="region of interest" description="Disordered" evidence="21">
    <location>
        <begin position="1"/>
        <end position="260"/>
    </location>
</feature>
<comment type="catalytic activity">
    <reaction evidence="1">
        <text>Hydrolysis of (1-&gt;3)-beta-D-glucosidic linkages in (1-&gt;3)-beta-D-glucans.</text>
        <dbReference type="EC" id="3.2.1.39"/>
    </reaction>
</comment>
<keyword evidence="6" id="KW-1003">Cell membrane</keyword>
<keyword evidence="14" id="KW-0119">Carbohydrate metabolism</keyword>
<keyword evidence="16" id="KW-0624">Polysaccharide degradation</keyword>
<sequence>MQHYADNEPYEREPLDPATSRRSYHEAPASRRPVPNSYAQPPPPPADEPPYYDNAHYHQDHRDHSPASSSPSRGHGQRYESPRQDPAAPPPPRHGDYSYRRNSRHEQQQQHQQQQHQQQQHQQQQPYHPSYDLATPDVHYSSDDISLNNLDNYSQSVSRDNGSGSLAYHSPRRASREVYTDEYNQGNRIPPPPSRLQHNRNSRGSNSPRNSNYYPPIAGSPAGHHRLDRDSRSSLNPFGAAASSASSLSIARSGPASMADPYGEEAYRSYASLPRHDDNLGVVNPAEIEDDGDDGLHYGRGSRSASRTASRTASRQGARAGIGAAAAIGAAAGGRAGSSALNRGVFARDMSPDGRRDSWNEKPPRSKKWKWAIIVLGFVIVVGAIVGGVVGSVIAGRKNSGSDAGFNDDSKGDLNANSAEIKSLLATKGLYRVFPGVDYTPMNTQYPDCTKAAPSQNNVTRDVAILSRLTNTIRLYGTDCNQTEMVIHSIKQLGLEKDMKIWMGVWQDNDAKTNKRQLAQMWDILDKYGADPFKGIIVANEILFRKQMTISQLSTLMSSVRTNLTAKGMSLPVATSDLGDDWDATLAASSDYVMANVHPFFSGTEASKSAAWTLDFWNTHNAILLKDKSKGIIAETGWPTKGGHSCGEATTCDPGAVAGIDELNRFMADWVCQSLENNLNYFWFTAFDEPWKVRFNEPGKEWEDQWGILDVNRNLKKGVKIPDCGGKTV</sequence>
<evidence type="ECO:0000256" key="13">
    <source>
        <dbReference type="ARBA" id="ARBA00023180"/>
    </source>
</evidence>
<evidence type="ECO:0000256" key="3">
    <source>
        <dbReference type="ARBA" id="ARBA00004401"/>
    </source>
</evidence>
<evidence type="ECO:0000256" key="11">
    <source>
        <dbReference type="ARBA" id="ARBA00022968"/>
    </source>
</evidence>
<evidence type="ECO:0000256" key="5">
    <source>
        <dbReference type="ARBA" id="ARBA00012780"/>
    </source>
</evidence>
<keyword evidence="7" id="KW-0134">Cell wall</keyword>
<evidence type="ECO:0000256" key="14">
    <source>
        <dbReference type="ARBA" id="ARBA00023277"/>
    </source>
</evidence>
<evidence type="ECO:0000256" key="12">
    <source>
        <dbReference type="ARBA" id="ARBA00023136"/>
    </source>
</evidence>
<feature type="compositionally biased region" description="Low complexity" evidence="21">
    <location>
        <begin position="299"/>
        <end position="316"/>
    </location>
</feature>
<dbReference type="GO" id="GO:0009986">
    <property type="term" value="C:cell surface"/>
    <property type="evidence" value="ECO:0007669"/>
    <property type="project" value="TreeGrafter"/>
</dbReference>
<keyword evidence="22" id="KW-1133">Transmembrane helix</keyword>
<evidence type="ECO:0000256" key="4">
    <source>
        <dbReference type="ARBA" id="ARBA00008773"/>
    </source>
</evidence>
<evidence type="ECO:0000256" key="18">
    <source>
        <dbReference type="ARBA" id="ARBA00042373"/>
    </source>
</evidence>
<dbReference type="HOGENOM" id="CLU_011476_0_0_1"/>
<dbReference type="GO" id="GO:0000272">
    <property type="term" value="P:polysaccharide catabolic process"/>
    <property type="evidence" value="ECO:0007669"/>
    <property type="project" value="UniProtKB-KW"/>
</dbReference>
<dbReference type="PANTHER" id="PTHR16631">
    <property type="entry name" value="GLUCAN 1,3-BETA-GLUCOSIDASE"/>
    <property type="match status" value="1"/>
</dbReference>
<dbReference type="GO" id="GO:0042973">
    <property type="term" value="F:glucan endo-1,3-beta-D-glucosidase activity"/>
    <property type="evidence" value="ECO:0007669"/>
    <property type="project" value="UniProtKB-EC"/>
</dbReference>
<evidence type="ECO:0000256" key="22">
    <source>
        <dbReference type="SAM" id="Phobius"/>
    </source>
</evidence>
<dbReference type="InterPro" id="IPR017853">
    <property type="entry name" value="GH"/>
</dbReference>
<keyword evidence="15" id="KW-0961">Cell wall biogenesis/degradation</keyword>
<evidence type="ECO:0000256" key="7">
    <source>
        <dbReference type="ARBA" id="ARBA00022512"/>
    </source>
</evidence>
<evidence type="ECO:0000256" key="10">
    <source>
        <dbReference type="ARBA" id="ARBA00022801"/>
    </source>
</evidence>
<feature type="compositionally biased region" description="Low complexity" evidence="21">
    <location>
        <begin position="240"/>
        <end position="253"/>
    </location>
</feature>
<feature type="compositionally biased region" description="Basic and acidic residues" evidence="21">
    <location>
        <begin position="93"/>
        <end position="108"/>
    </location>
</feature>
<evidence type="ECO:0000256" key="1">
    <source>
        <dbReference type="ARBA" id="ARBA00000382"/>
    </source>
</evidence>
<evidence type="ECO:0000256" key="15">
    <source>
        <dbReference type="ARBA" id="ARBA00023316"/>
    </source>
</evidence>
<dbReference type="STRING" id="1531966.A0A0A1T446"/>
<comment type="function">
    <text evidence="17">Glucanases play a role in cell expansion during growth, in cell-cell fusion during mating, and in spore release during sporulation. This enzyme may be involved in beta-glucan degradation. Active on laminarin and lichenan.</text>
</comment>
<feature type="compositionally biased region" description="Low complexity" evidence="21">
    <location>
        <begin position="202"/>
        <end position="216"/>
    </location>
</feature>
<dbReference type="InterPro" id="IPR050732">
    <property type="entry name" value="Beta-glucan_modifiers"/>
</dbReference>
<keyword evidence="22" id="KW-0812">Transmembrane</keyword>
<dbReference type="EC" id="3.2.1.39" evidence="5"/>
<dbReference type="GO" id="GO:0005886">
    <property type="term" value="C:plasma membrane"/>
    <property type="evidence" value="ECO:0007669"/>
    <property type="project" value="UniProtKB-SubCell"/>
</dbReference>
<keyword evidence="24" id="KW-1185">Reference proteome</keyword>
<evidence type="ECO:0000256" key="2">
    <source>
        <dbReference type="ARBA" id="ARBA00004191"/>
    </source>
</evidence>
<dbReference type="AlphaFoldDB" id="A0A0A1T446"/>
<evidence type="ECO:0000256" key="8">
    <source>
        <dbReference type="ARBA" id="ARBA00022525"/>
    </source>
</evidence>
<keyword evidence="10" id="KW-0378">Hydrolase</keyword>
<dbReference type="Proteomes" id="UP000039046">
    <property type="component" value="Unassembled WGS sequence"/>
</dbReference>
<feature type="compositionally biased region" description="Basic and acidic residues" evidence="21">
    <location>
        <begin position="1"/>
        <end position="15"/>
    </location>
</feature>
<reference evidence="23 24" key="1">
    <citation type="journal article" date="2015" name="Genome Announc.">
        <title>Draft Genome Sequence and Gene Annotation of the Entomopathogenic Fungus Verticillium hemipterigenum.</title>
        <authorList>
            <person name="Horn F."/>
            <person name="Habel A."/>
            <person name="Scharf D.H."/>
            <person name="Dworschak J."/>
            <person name="Brakhage A.A."/>
            <person name="Guthke R."/>
            <person name="Hertweck C."/>
            <person name="Linde J."/>
        </authorList>
    </citation>
    <scope>NUCLEOTIDE SEQUENCE [LARGE SCALE GENOMIC DNA]</scope>
</reference>
<organism evidence="23 24">
    <name type="scientific">[Torrubiella] hemipterigena</name>
    <dbReference type="NCBI Taxonomy" id="1531966"/>
    <lineage>
        <taxon>Eukaryota</taxon>
        <taxon>Fungi</taxon>
        <taxon>Dikarya</taxon>
        <taxon>Ascomycota</taxon>
        <taxon>Pezizomycotina</taxon>
        <taxon>Sordariomycetes</taxon>
        <taxon>Hypocreomycetidae</taxon>
        <taxon>Hypocreales</taxon>
        <taxon>Clavicipitaceae</taxon>
        <taxon>Clavicipitaceae incertae sedis</taxon>
        <taxon>'Torrubiella' clade</taxon>
    </lineage>
</organism>
<evidence type="ECO:0000256" key="17">
    <source>
        <dbReference type="ARBA" id="ARBA00037649"/>
    </source>
</evidence>
<evidence type="ECO:0000256" key="9">
    <source>
        <dbReference type="ARBA" id="ARBA00022729"/>
    </source>
</evidence>
<gene>
    <name evidence="23" type="ORF">VHEMI05426</name>
</gene>
<feature type="transmembrane region" description="Helical" evidence="22">
    <location>
        <begin position="371"/>
        <end position="394"/>
    </location>
</feature>
<evidence type="ECO:0000256" key="20">
    <source>
        <dbReference type="RuleBase" id="RU004335"/>
    </source>
</evidence>
<keyword evidence="9" id="KW-0732">Signal</keyword>
<keyword evidence="12 22" id="KW-0472">Membrane</keyword>
<feature type="compositionally biased region" description="Low complexity" evidence="21">
    <location>
        <begin position="109"/>
        <end position="125"/>
    </location>
</feature>
<feature type="compositionally biased region" description="Polar residues" evidence="21">
    <location>
        <begin position="143"/>
        <end position="164"/>
    </location>
</feature>
<dbReference type="Gene3D" id="3.20.20.80">
    <property type="entry name" value="Glycosidases"/>
    <property type="match status" value="1"/>
</dbReference>
<dbReference type="GO" id="GO:0005576">
    <property type="term" value="C:extracellular region"/>
    <property type="evidence" value="ECO:0007669"/>
    <property type="project" value="TreeGrafter"/>
</dbReference>
<dbReference type="GO" id="GO:0071555">
    <property type="term" value="P:cell wall organization"/>
    <property type="evidence" value="ECO:0007669"/>
    <property type="project" value="UniProtKB-KW"/>
</dbReference>
<name>A0A0A1T446_9HYPO</name>
<evidence type="ECO:0000313" key="23">
    <source>
        <dbReference type="EMBL" id="CEJ89589.1"/>
    </source>
</evidence>
<evidence type="ECO:0000256" key="16">
    <source>
        <dbReference type="ARBA" id="ARBA00023326"/>
    </source>
</evidence>
<feature type="region of interest" description="Disordered" evidence="21">
    <location>
        <begin position="281"/>
        <end position="316"/>
    </location>
</feature>